<dbReference type="AlphaFoldDB" id="A0A4V3A416"/>
<evidence type="ECO:0000313" key="2">
    <source>
        <dbReference type="Proteomes" id="UP000294854"/>
    </source>
</evidence>
<dbReference type="EMBL" id="PUFO01000040">
    <property type="protein sequence ID" value="TDG78463.1"/>
    <property type="molecule type" value="Genomic_DNA"/>
</dbReference>
<reference evidence="1 2" key="1">
    <citation type="journal article" date="2019" name="Appl. Microbiol. Biotechnol.">
        <title>Uncovering carbohydrate metabolism through a genotype-phenotype association study of 56 lactic acid bacteria genomes.</title>
        <authorList>
            <person name="Buron-Moles G."/>
            <person name="Chailyan A."/>
            <person name="Dolejs I."/>
            <person name="Forster J."/>
            <person name="Miks M.H."/>
        </authorList>
    </citation>
    <scope>NUCLEOTIDE SEQUENCE [LARGE SCALE GENOMIC DNA]</scope>
    <source>
        <strain evidence="1 2">ATCC 49373</strain>
    </source>
</reference>
<evidence type="ECO:0000313" key="1">
    <source>
        <dbReference type="EMBL" id="TDG78463.1"/>
    </source>
</evidence>
<keyword evidence="2" id="KW-1185">Reference proteome</keyword>
<accession>A0A4V3A416</accession>
<comment type="caution">
    <text evidence="1">The sequence shown here is derived from an EMBL/GenBank/DDBJ whole genome shotgun (WGS) entry which is preliminary data.</text>
</comment>
<name>A0A4V3A416_9LACO</name>
<sequence>MKNMLENAELTAIEAYQNNQVIEVDYQENAVTAKLTGLVNFVSDHDYFYLTRHGKVTQIHFQDVLNIDILHKKWWQLQLQTV</sequence>
<evidence type="ECO:0008006" key="3">
    <source>
        <dbReference type="Google" id="ProtNLM"/>
    </source>
</evidence>
<dbReference type="Proteomes" id="UP000294854">
    <property type="component" value="Unassembled WGS sequence"/>
</dbReference>
<gene>
    <name evidence="1" type="ORF">C5L31_001079</name>
</gene>
<organism evidence="1 2">
    <name type="scientific">Secundilactobacillus malefermentans</name>
    <dbReference type="NCBI Taxonomy" id="176292"/>
    <lineage>
        <taxon>Bacteria</taxon>
        <taxon>Bacillati</taxon>
        <taxon>Bacillota</taxon>
        <taxon>Bacilli</taxon>
        <taxon>Lactobacillales</taxon>
        <taxon>Lactobacillaceae</taxon>
        <taxon>Secundilactobacillus</taxon>
    </lineage>
</organism>
<dbReference type="RefSeq" id="WP_010619405.1">
    <property type="nucleotide sequence ID" value="NZ_CP042371.1"/>
</dbReference>
<protein>
    <recommendedName>
        <fullName evidence="3">YolD-like protein</fullName>
    </recommendedName>
</protein>
<dbReference type="STRING" id="1122149.FD44_GL000915"/>
<proteinExistence type="predicted"/>